<feature type="compositionally biased region" description="Low complexity" evidence="1">
    <location>
        <begin position="386"/>
        <end position="402"/>
    </location>
</feature>
<feature type="compositionally biased region" description="Low complexity" evidence="1">
    <location>
        <begin position="424"/>
        <end position="446"/>
    </location>
</feature>
<evidence type="ECO:0000313" key="2">
    <source>
        <dbReference type="EMBL" id="KAK7682050.1"/>
    </source>
</evidence>
<feature type="region of interest" description="Disordered" evidence="1">
    <location>
        <begin position="269"/>
        <end position="508"/>
    </location>
</feature>
<feature type="compositionally biased region" description="Basic residues" evidence="1">
    <location>
        <begin position="306"/>
        <end position="318"/>
    </location>
</feature>
<feature type="compositionally biased region" description="Low complexity" evidence="1">
    <location>
        <begin position="488"/>
        <end position="497"/>
    </location>
</feature>
<feature type="compositionally biased region" description="Low complexity" evidence="1">
    <location>
        <begin position="281"/>
        <end position="295"/>
    </location>
</feature>
<feature type="region of interest" description="Disordered" evidence="1">
    <location>
        <begin position="226"/>
        <end position="247"/>
    </location>
</feature>
<proteinExistence type="predicted"/>
<dbReference type="EMBL" id="JASBNA010000038">
    <property type="protein sequence ID" value="KAK7682050.1"/>
    <property type="molecule type" value="Genomic_DNA"/>
</dbReference>
<protein>
    <recommendedName>
        <fullName evidence="4">VWFA domain-containing protein</fullName>
    </recommendedName>
</protein>
<reference evidence="2 3" key="1">
    <citation type="submission" date="2022-09" db="EMBL/GenBank/DDBJ databases">
        <authorList>
            <person name="Palmer J.M."/>
        </authorList>
    </citation>
    <scope>NUCLEOTIDE SEQUENCE [LARGE SCALE GENOMIC DNA]</scope>
    <source>
        <strain evidence="2 3">DSM 7382</strain>
    </source>
</reference>
<evidence type="ECO:0000313" key="3">
    <source>
        <dbReference type="Proteomes" id="UP001385951"/>
    </source>
</evidence>
<evidence type="ECO:0000256" key="1">
    <source>
        <dbReference type="SAM" id="MobiDB-lite"/>
    </source>
</evidence>
<accession>A0AAW0FKV5</accession>
<dbReference type="Proteomes" id="UP001385951">
    <property type="component" value="Unassembled WGS sequence"/>
</dbReference>
<feature type="compositionally biased region" description="Low complexity" evidence="1">
    <location>
        <begin position="319"/>
        <end position="341"/>
    </location>
</feature>
<organism evidence="2 3">
    <name type="scientific">Cerrena zonata</name>
    <dbReference type="NCBI Taxonomy" id="2478898"/>
    <lineage>
        <taxon>Eukaryota</taxon>
        <taxon>Fungi</taxon>
        <taxon>Dikarya</taxon>
        <taxon>Basidiomycota</taxon>
        <taxon>Agaricomycotina</taxon>
        <taxon>Agaricomycetes</taxon>
        <taxon>Polyporales</taxon>
        <taxon>Cerrenaceae</taxon>
        <taxon>Cerrena</taxon>
    </lineage>
</organism>
<sequence>MSISSSNSLVAPTNSPDAVAVLVLIESSGMMHSLWNNIRTYYLPLLLNSIRPSSRTVSMRVCWQTTTSSPRSDAPGSVALPNNNIPSHNEVPSIPFDPSTVSSISAASIYHAIETLRMAFPNSRRPSRHLILVAANTPLQDLSGTQTMHDIALTIFQNNMRLHMVLSSGPQVQPLRELHQRTLHLQESPATTPGFQVDTSHYQILLSGDPSPSPGTRSLVAPVIPAHGSMSLPSQSPPRPEAVRTLSAPSVVSTTSSLVDTPVQETLLAAIPRVPRGKQTSPSSSAGSSEPPRTSLVNYLQQMHGLSKKRTYGAKSSKRTGSSSTSPGTSSSVGESSRSTANRPILPRLDLTTSKQPHGRTPYPKPASSDLERSPPKPAAMSPTVASSNTAPMPTSSSSSISQPQRGNTPRRFPWILPTPLPELSSGQNAHSSSASAALRSLAGMSPRQPDFSARGRGSSHSHDVRMSASPTGYSPPQHSLARGRQGSSSSPSSNPNYPAQYEPGWGPSQIHEYDRHPHDIHAQTQYGPMTPMEDPADQPFIITPEYEARADAEFAEALRSGAIEAQMTSATLSPTMESQHPLGYSTMGTTGYFPNLTDREQNPASTSALHSPAPMMNPPQNTAPMPLAQGYYYGAQDPTYASPDAQVSTEHEQQTHASSSSSGPSSHRRYHDHPTYDSSTDRWYGT</sequence>
<feature type="compositionally biased region" description="Polar residues" evidence="1">
    <location>
        <begin position="469"/>
        <end position="478"/>
    </location>
</feature>
<gene>
    <name evidence="2" type="ORF">QCA50_015014</name>
</gene>
<dbReference type="AlphaFoldDB" id="A0AAW0FKV5"/>
<feature type="region of interest" description="Disordered" evidence="1">
    <location>
        <begin position="597"/>
        <end position="687"/>
    </location>
</feature>
<comment type="caution">
    <text evidence="2">The sequence shown here is derived from an EMBL/GenBank/DDBJ whole genome shotgun (WGS) entry which is preliminary data.</text>
</comment>
<name>A0AAW0FKV5_9APHY</name>
<keyword evidence="3" id="KW-1185">Reference proteome</keyword>
<evidence type="ECO:0008006" key="4">
    <source>
        <dbReference type="Google" id="ProtNLM"/>
    </source>
</evidence>